<accession>A0A8H3V449</accession>
<name>A0A8H3V449_VENIN</name>
<dbReference type="EMBL" id="WNWR01000399">
    <property type="protein sequence ID" value="KAE9979999.1"/>
    <property type="molecule type" value="Genomic_DNA"/>
</dbReference>
<feature type="compositionally biased region" description="Acidic residues" evidence="1">
    <location>
        <begin position="63"/>
        <end position="74"/>
    </location>
</feature>
<reference evidence="2 3" key="1">
    <citation type="submission" date="2019-07" db="EMBL/GenBank/DDBJ databases">
        <title>Venturia inaequalis Genome Resource.</title>
        <authorList>
            <person name="Lichtner F.J."/>
        </authorList>
    </citation>
    <scope>NUCLEOTIDE SEQUENCE [LARGE SCALE GENOMIC DNA]</scope>
    <source>
        <strain evidence="2 3">DMI_063113</strain>
    </source>
</reference>
<feature type="region of interest" description="Disordered" evidence="1">
    <location>
        <begin position="50"/>
        <end position="82"/>
    </location>
</feature>
<comment type="caution">
    <text evidence="2">The sequence shown here is derived from an EMBL/GenBank/DDBJ whole genome shotgun (WGS) entry which is preliminary data.</text>
</comment>
<sequence length="146" mass="16016">MSIHNKELMSKNRSLDELRAEIGKQHCKIGVLEVDNRGLRKEWEGMKWKEDATDSDVASVDSQDSDVGIEDGDVADVPRDLNETDLPGIAGAVEKDGDGAFTDFSAQTSNFRTLSFKSGTSATFLARNASRQNLPALEELTVNLKE</sequence>
<protein>
    <submittedName>
        <fullName evidence="2">Uncharacterized protein</fullName>
    </submittedName>
</protein>
<keyword evidence="3" id="KW-1185">Reference proteome</keyword>
<gene>
    <name evidence="2" type="ORF">EG327_006733</name>
</gene>
<dbReference type="AlphaFoldDB" id="A0A8H3V449"/>
<organism evidence="2 3">
    <name type="scientific">Venturia inaequalis</name>
    <name type="common">Apple scab fungus</name>
    <dbReference type="NCBI Taxonomy" id="5025"/>
    <lineage>
        <taxon>Eukaryota</taxon>
        <taxon>Fungi</taxon>
        <taxon>Dikarya</taxon>
        <taxon>Ascomycota</taxon>
        <taxon>Pezizomycotina</taxon>
        <taxon>Dothideomycetes</taxon>
        <taxon>Pleosporomycetidae</taxon>
        <taxon>Venturiales</taxon>
        <taxon>Venturiaceae</taxon>
        <taxon>Venturia</taxon>
    </lineage>
</organism>
<evidence type="ECO:0000256" key="1">
    <source>
        <dbReference type="SAM" id="MobiDB-lite"/>
    </source>
</evidence>
<evidence type="ECO:0000313" key="2">
    <source>
        <dbReference type="EMBL" id="KAE9979999.1"/>
    </source>
</evidence>
<dbReference type="Proteomes" id="UP000490939">
    <property type="component" value="Unassembled WGS sequence"/>
</dbReference>
<proteinExistence type="predicted"/>
<evidence type="ECO:0000313" key="3">
    <source>
        <dbReference type="Proteomes" id="UP000490939"/>
    </source>
</evidence>